<dbReference type="InterPro" id="IPR027417">
    <property type="entry name" value="P-loop_NTPase"/>
</dbReference>
<keyword evidence="5" id="KW-1185">Reference proteome</keyword>
<keyword evidence="2" id="KW-0547">Nucleotide-binding</keyword>
<keyword evidence="2" id="KW-0067">ATP-binding</keyword>
<reference evidence="4 5" key="1">
    <citation type="journal article" date="2017" name="Int. J. Parasitol.">
        <title>The genome of the protozoan parasite Cystoisospora suis and a reverse vaccinology approach to identify vaccine candidates.</title>
        <authorList>
            <person name="Palmieri N."/>
            <person name="Shrestha A."/>
            <person name="Ruttkowski B."/>
            <person name="Beck T."/>
            <person name="Vogl C."/>
            <person name="Tomley F."/>
            <person name="Blake D.P."/>
            <person name="Joachim A."/>
        </authorList>
    </citation>
    <scope>NUCLEOTIDE SEQUENCE [LARGE SCALE GENOMIC DNA]</scope>
    <source>
        <strain evidence="4 5">Wien I</strain>
    </source>
</reference>
<dbReference type="PANTHER" id="PTHR23074">
    <property type="entry name" value="AAA DOMAIN-CONTAINING"/>
    <property type="match status" value="1"/>
</dbReference>
<evidence type="ECO:0000256" key="1">
    <source>
        <dbReference type="ARBA" id="ARBA00006914"/>
    </source>
</evidence>
<dbReference type="PROSITE" id="PS00674">
    <property type="entry name" value="AAA"/>
    <property type="match status" value="1"/>
</dbReference>
<evidence type="ECO:0000313" key="5">
    <source>
        <dbReference type="Proteomes" id="UP000221165"/>
    </source>
</evidence>
<dbReference type="VEuPathDB" id="ToxoDB:CSUI_004919"/>
<dbReference type="Gene3D" id="3.40.50.300">
    <property type="entry name" value="P-loop containing nucleotide triphosphate hydrolases"/>
    <property type="match status" value="1"/>
</dbReference>
<dbReference type="Gene3D" id="1.10.8.60">
    <property type="match status" value="1"/>
</dbReference>
<gene>
    <name evidence="4" type="ORF">CSUI_004919</name>
</gene>
<sequence length="279" mass="30883">MAASSGANFFEVTPSSIISKFHGETETLIKALFKVAEADSPSLVFIDEIDSLLGKRREKEDDASIRMKNQLLQMMDGMSSCGDGENDKILVVVGATNRPDMLDEAAIRRLSKRVLVPLPDLDARRLLIRNVLQKQSSGGCALNDEELTTLASRVEGWNGSDIRSLCVTASERSYDETVHFYGGIQNVPDRHAFRPISYQDFLGALQEWLFCVCGAGASFMHFRGKFEIFRRLGKDTRCSLTETPTSFSLFLSSLLLSSSPILVLLKLTDVGPPPQCMYT</sequence>
<dbReference type="InterPro" id="IPR003959">
    <property type="entry name" value="ATPase_AAA_core"/>
</dbReference>
<dbReference type="Pfam" id="PF00004">
    <property type="entry name" value="AAA"/>
    <property type="match status" value="1"/>
</dbReference>
<dbReference type="PANTHER" id="PTHR23074:SF17">
    <property type="entry name" value="FIDGETIN-LIKE PROTEIN 1"/>
    <property type="match status" value="1"/>
</dbReference>
<dbReference type="GO" id="GO:0005524">
    <property type="term" value="F:ATP binding"/>
    <property type="evidence" value="ECO:0007669"/>
    <property type="project" value="UniProtKB-KW"/>
</dbReference>
<dbReference type="EMBL" id="MIGC01002357">
    <property type="protein sequence ID" value="PHJ21241.1"/>
    <property type="molecule type" value="Genomic_DNA"/>
</dbReference>
<dbReference type="SUPFAM" id="SSF52540">
    <property type="entry name" value="P-loop containing nucleoside triphosphate hydrolases"/>
    <property type="match status" value="1"/>
</dbReference>
<name>A0A2C6K963_9APIC</name>
<dbReference type="OrthoDB" id="10251136at2759"/>
<evidence type="ECO:0000259" key="3">
    <source>
        <dbReference type="Pfam" id="PF00004"/>
    </source>
</evidence>
<comment type="similarity">
    <text evidence="1 2">Belongs to the AAA ATPase family.</text>
</comment>
<dbReference type="InterPro" id="IPR003960">
    <property type="entry name" value="ATPase_AAA_CS"/>
</dbReference>
<feature type="domain" description="ATPase AAA-type core" evidence="3">
    <location>
        <begin position="2"/>
        <end position="118"/>
    </location>
</feature>
<comment type="caution">
    <text evidence="4">The sequence shown here is derived from an EMBL/GenBank/DDBJ whole genome shotgun (WGS) entry which is preliminary data.</text>
</comment>
<evidence type="ECO:0000256" key="2">
    <source>
        <dbReference type="RuleBase" id="RU003651"/>
    </source>
</evidence>
<protein>
    <submittedName>
        <fullName evidence="4">Aaa family protein</fullName>
    </submittedName>
</protein>
<accession>A0A2C6K963</accession>
<evidence type="ECO:0000313" key="4">
    <source>
        <dbReference type="EMBL" id="PHJ21241.1"/>
    </source>
</evidence>
<dbReference type="AlphaFoldDB" id="A0A2C6K963"/>
<dbReference type="Proteomes" id="UP000221165">
    <property type="component" value="Unassembled WGS sequence"/>
</dbReference>
<dbReference type="GeneID" id="94428311"/>
<proteinExistence type="inferred from homology"/>
<dbReference type="RefSeq" id="XP_067922925.1">
    <property type="nucleotide sequence ID" value="XM_068065100.1"/>
</dbReference>
<dbReference type="GO" id="GO:0016887">
    <property type="term" value="F:ATP hydrolysis activity"/>
    <property type="evidence" value="ECO:0007669"/>
    <property type="project" value="InterPro"/>
</dbReference>
<dbReference type="InterPro" id="IPR050304">
    <property type="entry name" value="MT-severing_AAA_ATPase"/>
</dbReference>
<organism evidence="4 5">
    <name type="scientific">Cystoisospora suis</name>
    <dbReference type="NCBI Taxonomy" id="483139"/>
    <lineage>
        <taxon>Eukaryota</taxon>
        <taxon>Sar</taxon>
        <taxon>Alveolata</taxon>
        <taxon>Apicomplexa</taxon>
        <taxon>Conoidasida</taxon>
        <taxon>Coccidia</taxon>
        <taxon>Eucoccidiorida</taxon>
        <taxon>Eimeriorina</taxon>
        <taxon>Sarcocystidae</taxon>
        <taxon>Cystoisospora</taxon>
    </lineage>
</organism>